<proteinExistence type="predicted"/>
<accession>A0A0F9T967</accession>
<feature type="transmembrane region" description="Helical" evidence="2">
    <location>
        <begin position="491"/>
        <end position="510"/>
    </location>
</feature>
<sequence>MSALLQHNIPSIREYNRSYLPSHERDDQGEIKLRKPLKSKETKSSIRLSFDNYFAKEGSEGPKMVHIDKNYVTRPLSGDLDFKELFQEAISARTGLSFVKTADTSSEWTPNLLAEAILKVDPKGRGVDVRTVQNWFQDNDKGISSENIVCLARVFGLGDPDAIAAWRRELRSANKRLASKRKARREIGWKTVANENENGTNSSSDRKDGSQNERSSLAGLSEKLFTSTDGLSIAIFVWAGYFLLCLMSFVFENHDLTYAARPNLNKQVGFFWSLSWPIECLFLYPTSFLLIANLVSFWKRERRAMAQSIEQQGTWNELIFGLRIPFWLAAIVAFVVVFIAQWGGVYLLGLTQTDTPDLVDWILVAKLRPDIVSIWEALLVSLFAFLYSGLIYWFYFTGLLLLFAISDDFSRKAKSLDPNFDCCSVEFVSDKLQRVIFRCTVIGILAATAIQLNAIYLKSDGETSLGWLASDFLAGLGSHITNWGFLGQSSASSLTSSMLLLLHVALYGLCMTKVRSAMRAFQFQSFGAERSVRKDCTERWHIIHDPLLRQFCVLGILFLNFIFLGKFVGFTLLLFASLLIAVAGVCWSEKGSELYPEMNK</sequence>
<comment type="caution">
    <text evidence="3">The sequence shown here is derived from an EMBL/GenBank/DDBJ whole genome shotgun (WGS) entry which is preliminary data.</text>
</comment>
<evidence type="ECO:0000256" key="1">
    <source>
        <dbReference type="SAM" id="MobiDB-lite"/>
    </source>
</evidence>
<keyword evidence="2" id="KW-0812">Transmembrane</keyword>
<feature type="transmembrane region" description="Helical" evidence="2">
    <location>
        <begin position="547"/>
        <end position="564"/>
    </location>
</feature>
<dbReference type="EMBL" id="LAZR01000304">
    <property type="protein sequence ID" value="KKN75734.1"/>
    <property type="molecule type" value="Genomic_DNA"/>
</dbReference>
<feature type="transmembrane region" description="Helical" evidence="2">
    <location>
        <begin position="377"/>
        <end position="405"/>
    </location>
</feature>
<feature type="transmembrane region" description="Helical" evidence="2">
    <location>
        <begin position="435"/>
        <end position="457"/>
    </location>
</feature>
<organism evidence="3">
    <name type="scientific">marine sediment metagenome</name>
    <dbReference type="NCBI Taxonomy" id="412755"/>
    <lineage>
        <taxon>unclassified sequences</taxon>
        <taxon>metagenomes</taxon>
        <taxon>ecological metagenomes</taxon>
    </lineage>
</organism>
<feature type="region of interest" description="Disordered" evidence="1">
    <location>
        <begin position="189"/>
        <end position="213"/>
    </location>
</feature>
<name>A0A0F9T967_9ZZZZ</name>
<gene>
    <name evidence="3" type="ORF">LCGC14_0377320</name>
</gene>
<protein>
    <submittedName>
        <fullName evidence="3">Uncharacterized protein</fullName>
    </submittedName>
</protein>
<evidence type="ECO:0000256" key="2">
    <source>
        <dbReference type="SAM" id="Phobius"/>
    </source>
</evidence>
<keyword evidence="2" id="KW-0472">Membrane</keyword>
<reference evidence="3" key="1">
    <citation type="journal article" date="2015" name="Nature">
        <title>Complex archaea that bridge the gap between prokaryotes and eukaryotes.</title>
        <authorList>
            <person name="Spang A."/>
            <person name="Saw J.H."/>
            <person name="Jorgensen S.L."/>
            <person name="Zaremba-Niedzwiedzka K."/>
            <person name="Martijn J."/>
            <person name="Lind A.E."/>
            <person name="van Eijk R."/>
            <person name="Schleper C."/>
            <person name="Guy L."/>
            <person name="Ettema T.J."/>
        </authorList>
    </citation>
    <scope>NUCLEOTIDE SEQUENCE</scope>
</reference>
<evidence type="ECO:0000313" key="3">
    <source>
        <dbReference type="EMBL" id="KKN75734.1"/>
    </source>
</evidence>
<feature type="transmembrane region" description="Helical" evidence="2">
    <location>
        <begin position="271"/>
        <end position="295"/>
    </location>
</feature>
<feature type="transmembrane region" description="Helical" evidence="2">
    <location>
        <begin position="326"/>
        <end position="348"/>
    </location>
</feature>
<dbReference type="AlphaFoldDB" id="A0A0F9T967"/>
<keyword evidence="2" id="KW-1133">Transmembrane helix</keyword>
<feature type="transmembrane region" description="Helical" evidence="2">
    <location>
        <begin position="231"/>
        <end position="251"/>
    </location>
</feature>
<feature type="compositionally biased region" description="Polar residues" evidence="1">
    <location>
        <begin position="193"/>
        <end position="203"/>
    </location>
</feature>